<feature type="domain" description="Glycoside hydrolase family 42 N-terminal" evidence="7">
    <location>
        <begin position="30"/>
        <end position="399"/>
    </location>
</feature>
<dbReference type="RefSeq" id="WP_344098743.1">
    <property type="nucleotide sequence ID" value="NZ_BAAANL010000001.1"/>
</dbReference>
<gene>
    <name evidence="10" type="ORF">GCM10009751_01360</name>
</gene>
<evidence type="ECO:0000259" key="9">
    <source>
        <dbReference type="Pfam" id="PF08533"/>
    </source>
</evidence>
<proteinExistence type="inferred from homology"/>
<dbReference type="PIRSF" id="PIRSF001084">
    <property type="entry name" value="B-galactosidase"/>
    <property type="match status" value="1"/>
</dbReference>
<feature type="domain" description="Beta-galactosidase trimerisation" evidence="8">
    <location>
        <begin position="412"/>
        <end position="620"/>
    </location>
</feature>
<dbReference type="EMBL" id="BAAANL010000001">
    <property type="protein sequence ID" value="GAA1848923.1"/>
    <property type="molecule type" value="Genomic_DNA"/>
</dbReference>
<dbReference type="InterPro" id="IPR013529">
    <property type="entry name" value="Glyco_hydro_42_N"/>
</dbReference>
<evidence type="ECO:0000256" key="1">
    <source>
        <dbReference type="ARBA" id="ARBA00001412"/>
    </source>
</evidence>
<dbReference type="InterPro" id="IPR013780">
    <property type="entry name" value="Glyco_hydro_b"/>
</dbReference>
<dbReference type="Proteomes" id="UP001501094">
    <property type="component" value="Unassembled WGS sequence"/>
</dbReference>
<dbReference type="SUPFAM" id="SSF51445">
    <property type="entry name" value="(Trans)glycosidases"/>
    <property type="match status" value="1"/>
</dbReference>
<evidence type="ECO:0000313" key="10">
    <source>
        <dbReference type="EMBL" id="GAA1848923.1"/>
    </source>
</evidence>
<dbReference type="Gene3D" id="3.20.20.80">
    <property type="entry name" value="Glycosidases"/>
    <property type="match status" value="1"/>
</dbReference>
<evidence type="ECO:0000256" key="2">
    <source>
        <dbReference type="ARBA" id="ARBA00005940"/>
    </source>
</evidence>
<dbReference type="Pfam" id="PF02449">
    <property type="entry name" value="Glyco_hydro_42"/>
    <property type="match status" value="1"/>
</dbReference>
<dbReference type="PANTHER" id="PTHR36447:SF1">
    <property type="entry name" value="BETA-GALACTOSIDASE GANA"/>
    <property type="match status" value="1"/>
</dbReference>
<evidence type="ECO:0000256" key="5">
    <source>
        <dbReference type="ARBA" id="ARBA00023295"/>
    </source>
</evidence>
<dbReference type="InterPro" id="IPR029062">
    <property type="entry name" value="Class_I_gatase-like"/>
</dbReference>
<evidence type="ECO:0000313" key="11">
    <source>
        <dbReference type="Proteomes" id="UP001501094"/>
    </source>
</evidence>
<protein>
    <recommendedName>
        <fullName evidence="3 6">Beta-galactosidase</fullName>
        <shortName evidence="6">Beta-gal</shortName>
        <ecNumber evidence="3 6">3.2.1.23</ecNumber>
    </recommendedName>
</protein>
<keyword evidence="4 6" id="KW-0378">Hydrolase</keyword>
<name>A0ABN2N278_9MICO</name>
<organism evidence="10 11">
    <name type="scientific">Myceligenerans crystallogenes</name>
    <dbReference type="NCBI Taxonomy" id="316335"/>
    <lineage>
        <taxon>Bacteria</taxon>
        <taxon>Bacillati</taxon>
        <taxon>Actinomycetota</taxon>
        <taxon>Actinomycetes</taxon>
        <taxon>Micrococcales</taxon>
        <taxon>Promicromonosporaceae</taxon>
        <taxon>Myceligenerans</taxon>
    </lineage>
</organism>
<evidence type="ECO:0000256" key="6">
    <source>
        <dbReference type="PIRNR" id="PIRNR001084"/>
    </source>
</evidence>
<comment type="similarity">
    <text evidence="2 6">Belongs to the glycosyl hydrolase 42 family.</text>
</comment>
<keyword evidence="5 6" id="KW-0326">Glycosidase</keyword>
<evidence type="ECO:0000259" key="7">
    <source>
        <dbReference type="Pfam" id="PF02449"/>
    </source>
</evidence>
<dbReference type="EC" id="3.2.1.23" evidence="3 6"/>
<reference evidence="10 11" key="1">
    <citation type="journal article" date="2019" name="Int. J. Syst. Evol. Microbiol.">
        <title>The Global Catalogue of Microorganisms (GCM) 10K type strain sequencing project: providing services to taxonomists for standard genome sequencing and annotation.</title>
        <authorList>
            <consortium name="The Broad Institute Genomics Platform"/>
            <consortium name="The Broad Institute Genome Sequencing Center for Infectious Disease"/>
            <person name="Wu L."/>
            <person name="Ma J."/>
        </authorList>
    </citation>
    <scope>NUCLEOTIDE SEQUENCE [LARGE SCALE GENOMIC DNA]</scope>
    <source>
        <strain evidence="10 11">JCM 14326</strain>
    </source>
</reference>
<dbReference type="InterPro" id="IPR013738">
    <property type="entry name" value="Beta_galactosidase_Trimer"/>
</dbReference>
<accession>A0ABN2N278</accession>
<comment type="caution">
    <text evidence="10">The sequence shown here is derived from an EMBL/GenBank/DDBJ whole genome shotgun (WGS) entry which is preliminary data.</text>
</comment>
<dbReference type="Gene3D" id="2.60.40.1180">
    <property type="entry name" value="Golgi alpha-mannosidase II"/>
    <property type="match status" value="1"/>
</dbReference>
<dbReference type="Pfam" id="PF08532">
    <property type="entry name" value="Glyco_hydro_42M"/>
    <property type="match status" value="1"/>
</dbReference>
<dbReference type="InterPro" id="IPR017853">
    <property type="entry name" value="GH"/>
</dbReference>
<sequence>MRRRTAPSAFDPSAVRPWNSGLDGLAFGGDYNPEQWAEEVRLEDIELMREAGVNIVSLAIFAWASVEPREGEFDWGWLDATMDRLHEAGVRVALATATAAVPPWLTRKHPEILPQRADGTVLHQGSRQTYSIHHPVFRDYALGTAERVARRYADHPALALWHVDNELGCHCPRDYSPAAADAFREWLRARYTDVDRLNEAWGTAFWSQRLGSFDDVLPPLETTAMQNPTQRLDFDRFSSDALLDYYRDLRDLLREVTPQVPTTTNLMAGSHAGMDYFSWADDLDVVANDHYTTAADPDRHVQLAFSADLARGIAGGAPWILMEHSTSAVNWQPRNRAKQPGEMLRNSLAHVARGSDAVMFFQWRQSKAGAEKYHSGLVPHAGRDSELWRDVVALGGAVRALGEVRGSRVLSRTALVFDWNAWWACDQDVHPTEGLQYLDQVMAWYKALWRLGVTVDVVPPSRDLDGYDLVVVPNLYLVSDDDAARVRAAADRGATVLITYFSGITDEHDHIRLGGYPGAFRELLGVRTEEFFPLQEGETVRISGESLPGGSAPADLWTEKSTIADDVEAVATYDDGPLPGRPAITRRPVGPDGAAWYVATRLSDDGVAHLARRIATEAGVLPAIAVPDGVEAVHRVAEDGTGYIFVINHTDAEVTLDATGAVPSSAASVPTGTDLLTGETFSGEVSIAAGAVRVLRLAA</sequence>
<dbReference type="Gene3D" id="3.40.50.880">
    <property type="match status" value="1"/>
</dbReference>
<feature type="domain" description="Beta-galactosidase C-terminal" evidence="9">
    <location>
        <begin position="629"/>
        <end position="697"/>
    </location>
</feature>
<dbReference type="InterPro" id="IPR013739">
    <property type="entry name" value="Beta_galactosidase_C"/>
</dbReference>
<dbReference type="SUPFAM" id="SSF52317">
    <property type="entry name" value="Class I glutamine amidotransferase-like"/>
    <property type="match status" value="1"/>
</dbReference>
<dbReference type="InterPro" id="IPR003476">
    <property type="entry name" value="Glyco_hydro_42"/>
</dbReference>
<dbReference type="CDD" id="cd03143">
    <property type="entry name" value="A4_beta-galactosidase_middle_domain"/>
    <property type="match status" value="1"/>
</dbReference>
<evidence type="ECO:0000256" key="3">
    <source>
        <dbReference type="ARBA" id="ARBA00012756"/>
    </source>
</evidence>
<dbReference type="PANTHER" id="PTHR36447">
    <property type="entry name" value="BETA-GALACTOSIDASE GANA"/>
    <property type="match status" value="1"/>
</dbReference>
<dbReference type="Pfam" id="PF08533">
    <property type="entry name" value="Glyco_hydro_42C"/>
    <property type="match status" value="1"/>
</dbReference>
<evidence type="ECO:0000256" key="4">
    <source>
        <dbReference type="ARBA" id="ARBA00022801"/>
    </source>
</evidence>
<keyword evidence="11" id="KW-1185">Reference proteome</keyword>
<comment type="catalytic activity">
    <reaction evidence="1 6">
        <text>Hydrolysis of terminal non-reducing beta-D-galactose residues in beta-D-galactosides.</text>
        <dbReference type="EC" id="3.2.1.23"/>
    </reaction>
</comment>
<evidence type="ECO:0000259" key="8">
    <source>
        <dbReference type="Pfam" id="PF08532"/>
    </source>
</evidence>